<evidence type="ECO:0000256" key="5">
    <source>
        <dbReference type="ARBA" id="ARBA00022676"/>
    </source>
</evidence>
<dbReference type="CDD" id="cd11298">
    <property type="entry name" value="O-FucT-2"/>
    <property type="match status" value="1"/>
</dbReference>
<keyword evidence="6" id="KW-0808">Transferase</keyword>
<dbReference type="AlphaFoldDB" id="A0A6J2YNM3"/>
<evidence type="ECO:0000256" key="3">
    <source>
        <dbReference type="ARBA" id="ARBA00004922"/>
    </source>
</evidence>
<evidence type="ECO:0000256" key="2">
    <source>
        <dbReference type="ARBA" id="ARBA00004555"/>
    </source>
</evidence>
<feature type="signal peptide" evidence="19">
    <location>
        <begin position="1"/>
        <end position="19"/>
    </location>
</feature>
<evidence type="ECO:0000256" key="15">
    <source>
        <dbReference type="ARBA" id="ARBA00026232"/>
    </source>
</evidence>
<dbReference type="Gene3D" id="3.40.50.11350">
    <property type="match status" value="1"/>
</dbReference>
<dbReference type="OrthoDB" id="6764815at2759"/>
<evidence type="ECO:0000256" key="14">
    <source>
        <dbReference type="ARBA" id="ARBA00025803"/>
    </source>
</evidence>
<feature type="chain" id="PRO_5044642930" description="GDP-fucose protein O-fucosyltransferase 2" evidence="19">
    <location>
        <begin position="20"/>
        <end position="420"/>
    </location>
</feature>
<comment type="pathway">
    <text evidence="3">Protein modification; protein glycosylation.</text>
</comment>
<evidence type="ECO:0000313" key="20">
    <source>
        <dbReference type="Proteomes" id="UP000504635"/>
    </source>
</evidence>
<accession>A0A6J2YNM3</accession>
<keyword evidence="11" id="KW-0325">Glycoprotein</keyword>
<keyword evidence="20" id="KW-1185">Reference proteome</keyword>
<keyword evidence="8" id="KW-0256">Endoplasmic reticulum</keyword>
<evidence type="ECO:0000256" key="11">
    <source>
        <dbReference type="ARBA" id="ARBA00023180"/>
    </source>
</evidence>
<keyword evidence="5" id="KW-0328">Glycosyltransferase</keyword>
<protein>
    <recommendedName>
        <fullName evidence="15">GDP-fucose protein O-fucosyltransferase 2</fullName>
        <ecNumber evidence="4">2.4.1.221</ecNumber>
    </recommendedName>
    <alternativeName>
        <fullName evidence="16">Peptide-O-fucosyltransferase 2</fullName>
    </alternativeName>
</protein>
<dbReference type="PANTHER" id="PTHR13398:SF0">
    <property type="entry name" value="GDP-FUCOSE PROTEIN O-FUCOSYLTRANSFERASE 2"/>
    <property type="match status" value="1"/>
</dbReference>
<dbReference type="Proteomes" id="UP000504635">
    <property type="component" value="Unplaced"/>
</dbReference>
<name>A0A6J2YNM3_SITOR</name>
<dbReference type="RefSeq" id="XP_030764896.1">
    <property type="nucleotide sequence ID" value="XM_030909036.1"/>
</dbReference>
<comment type="catalytic activity">
    <reaction evidence="18">
        <text>L-seryl-[protein] + GDP-beta-L-fucose = 3-O-(alpha-L-fucosyl)-L-seryl-[protein] + GDP + H(+)</text>
        <dbReference type="Rhea" id="RHEA:63644"/>
        <dbReference type="Rhea" id="RHEA-COMP:9863"/>
        <dbReference type="Rhea" id="RHEA-COMP:17914"/>
        <dbReference type="ChEBI" id="CHEBI:15378"/>
        <dbReference type="ChEBI" id="CHEBI:29999"/>
        <dbReference type="ChEBI" id="CHEBI:57273"/>
        <dbReference type="ChEBI" id="CHEBI:58189"/>
        <dbReference type="ChEBI" id="CHEBI:189632"/>
        <dbReference type="EC" id="2.4.1.221"/>
    </reaction>
    <physiologicalReaction direction="left-to-right" evidence="18">
        <dbReference type="Rhea" id="RHEA:63645"/>
    </physiologicalReaction>
</comment>
<evidence type="ECO:0000256" key="8">
    <source>
        <dbReference type="ARBA" id="ARBA00022824"/>
    </source>
</evidence>
<evidence type="ECO:0000256" key="7">
    <source>
        <dbReference type="ARBA" id="ARBA00022729"/>
    </source>
</evidence>
<comment type="subcellular location">
    <subcellularLocation>
        <location evidence="1">Endoplasmic reticulum</location>
    </subcellularLocation>
    <subcellularLocation>
        <location evidence="2">Golgi apparatus</location>
    </subcellularLocation>
</comment>
<dbReference type="RefSeq" id="XP_030764897.1">
    <property type="nucleotide sequence ID" value="XM_030909037.1"/>
</dbReference>
<evidence type="ECO:0000256" key="13">
    <source>
        <dbReference type="ARBA" id="ARBA00023277"/>
    </source>
</evidence>
<reference evidence="21 22" key="1">
    <citation type="submission" date="2025-04" db="UniProtKB">
        <authorList>
            <consortium name="RefSeq"/>
        </authorList>
    </citation>
    <scope>IDENTIFICATION</scope>
    <source>
        <tissue evidence="21 22">Gonads</tissue>
    </source>
</reference>
<evidence type="ECO:0000256" key="17">
    <source>
        <dbReference type="ARBA" id="ARBA00047273"/>
    </source>
</evidence>
<dbReference type="GeneID" id="115889108"/>
<comment type="catalytic activity">
    <reaction evidence="17">
        <text>L-threonyl-[protein] + GDP-beta-L-fucose = 3-O-(alpha-L-fucosyl)-L-threonyl-[protein] + GDP + H(+)</text>
        <dbReference type="Rhea" id="RHEA:70491"/>
        <dbReference type="Rhea" id="RHEA-COMP:11060"/>
        <dbReference type="Rhea" id="RHEA-COMP:17915"/>
        <dbReference type="ChEBI" id="CHEBI:15378"/>
        <dbReference type="ChEBI" id="CHEBI:30013"/>
        <dbReference type="ChEBI" id="CHEBI:57273"/>
        <dbReference type="ChEBI" id="CHEBI:58189"/>
        <dbReference type="ChEBI" id="CHEBI:189631"/>
        <dbReference type="EC" id="2.4.1.221"/>
    </reaction>
    <physiologicalReaction direction="left-to-right" evidence="17">
        <dbReference type="Rhea" id="RHEA:70492"/>
    </physiologicalReaction>
</comment>
<dbReference type="GO" id="GO:0006004">
    <property type="term" value="P:fucose metabolic process"/>
    <property type="evidence" value="ECO:0007669"/>
    <property type="project" value="UniProtKB-KW"/>
</dbReference>
<evidence type="ECO:0000256" key="18">
    <source>
        <dbReference type="ARBA" id="ARBA00048647"/>
    </source>
</evidence>
<evidence type="ECO:0000256" key="16">
    <source>
        <dbReference type="ARBA" id="ARBA00033083"/>
    </source>
</evidence>
<dbReference type="EC" id="2.4.1.221" evidence="4"/>
<evidence type="ECO:0000256" key="4">
    <source>
        <dbReference type="ARBA" id="ARBA00012196"/>
    </source>
</evidence>
<evidence type="ECO:0000256" key="12">
    <source>
        <dbReference type="ARBA" id="ARBA00023253"/>
    </source>
</evidence>
<dbReference type="GO" id="GO:0046922">
    <property type="term" value="F:peptide-O-fucosyltransferase activity"/>
    <property type="evidence" value="ECO:0007669"/>
    <property type="project" value="UniProtKB-EC"/>
</dbReference>
<evidence type="ECO:0000256" key="1">
    <source>
        <dbReference type="ARBA" id="ARBA00004240"/>
    </source>
</evidence>
<keyword evidence="12" id="KW-0294">Fucose metabolism</keyword>
<dbReference type="Pfam" id="PF10250">
    <property type="entry name" value="O-FucT"/>
    <property type="match status" value="1"/>
</dbReference>
<dbReference type="GO" id="GO:0005783">
    <property type="term" value="C:endoplasmic reticulum"/>
    <property type="evidence" value="ECO:0007669"/>
    <property type="project" value="UniProtKB-SubCell"/>
</dbReference>
<organism evidence="20 21">
    <name type="scientific">Sitophilus oryzae</name>
    <name type="common">Rice weevil</name>
    <name type="synonym">Curculio oryzae</name>
    <dbReference type="NCBI Taxonomy" id="7048"/>
    <lineage>
        <taxon>Eukaryota</taxon>
        <taxon>Metazoa</taxon>
        <taxon>Ecdysozoa</taxon>
        <taxon>Arthropoda</taxon>
        <taxon>Hexapoda</taxon>
        <taxon>Insecta</taxon>
        <taxon>Pterygota</taxon>
        <taxon>Neoptera</taxon>
        <taxon>Endopterygota</taxon>
        <taxon>Coleoptera</taxon>
        <taxon>Polyphaga</taxon>
        <taxon>Cucujiformia</taxon>
        <taxon>Curculionidae</taxon>
        <taxon>Dryophthorinae</taxon>
        <taxon>Sitophilus</taxon>
    </lineage>
</organism>
<dbReference type="InterPro" id="IPR045130">
    <property type="entry name" value="OFUT2-like"/>
</dbReference>
<comment type="similarity">
    <text evidence="14">Belongs to the glycosyltransferase 68 family.</text>
</comment>
<keyword evidence="13" id="KW-0119">Carbohydrate metabolism</keyword>
<gene>
    <name evidence="21 22" type="primary">LOC115889108</name>
</gene>
<evidence type="ECO:0000256" key="9">
    <source>
        <dbReference type="ARBA" id="ARBA00023034"/>
    </source>
</evidence>
<evidence type="ECO:0000256" key="6">
    <source>
        <dbReference type="ARBA" id="ARBA00022679"/>
    </source>
</evidence>
<proteinExistence type="inferred from homology"/>
<dbReference type="GO" id="GO:0005794">
    <property type="term" value="C:Golgi apparatus"/>
    <property type="evidence" value="ECO:0007669"/>
    <property type="project" value="UniProtKB-SubCell"/>
</dbReference>
<keyword evidence="9" id="KW-0333">Golgi apparatus</keyword>
<evidence type="ECO:0000256" key="19">
    <source>
        <dbReference type="SAM" id="SignalP"/>
    </source>
</evidence>
<keyword evidence="10" id="KW-1015">Disulfide bond</keyword>
<keyword evidence="7 19" id="KW-0732">Signal</keyword>
<dbReference type="PANTHER" id="PTHR13398">
    <property type="entry name" value="GDP-FUCOSE PROTEIN O-FUCOSYLTRANSFERASE 2"/>
    <property type="match status" value="1"/>
</dbReference>
<dbReference type="InterPro" id="IPR019378">
    <property type="entry name" value="GDP-Fuc_O-FucTrfase"/>
</dbReference>
<evidence type="ECO:0000313" key="21">
    <source>
        <dbReference type="RefSeq" id="XP_030764896.1"/>
    </source>
</evidence>
<evidence type="ECO:0000256" key="10">
    <source>
        <dbReference type="ARBA" id="ARBA00023157"/>
    </source>
</evidence>
<dbReference type="FunFam" id="3.40.50.11350:FF:000002">
    <property type="entry name" value="GDP-fucose protein O-fucosyltransferase 2"/>
    <property type="match status" value="1"/>
</dbReference>
<sequence>MLIRTISFLIILLINLVFCEDVCYKDKCQKSTPQNRYLFYDVNPPEGFNLRRDVYMRLVSLMHKLKHTNNPDLNKFKLVLPPWSHLVHWRYRETPEYLPWSKFFDIESLQRFAPVIELHEYFSDLEPFKYTKLILDRVYILQHFEDMFETGNFEERWKVEKCHKPPKLKYFYYANITSNTVKCISFHGPATKLQEIFLKTNARTILIEHAEVVLHNTFGDKIYWQSRRSMRFNVKIRKIASDFRNSYLNSSDELDNTILEQNWEDEKPKRNAIGGPYLAVHLRRRDFVRARVNEIPDFNSVYSQISKKLDELKLHSVFIATDSPEKEFNELKSKFDKKYEVYRYIAPPEIEKEYHEAGVAIIDQIICSHARYFIGTSESTFSFRIQEEREILGFRTNTTYNVLCKNKNNCKKPSVWQIVY</sequence>
<evidence type="ECO:0000313" key="22">
    <source>
        <dbReference type="RefSeq" id="XP_030764897.1"/>
    </source>
</evidence>
<dbReference type="Gene3D" id="3.40.50.11340">
    <property type="match status" value="1"/>
</dbReference>